<keyword evidence="3" id="KW-1185">Reference proteome</keyword>
<reference evidence="4" key="2">
    <citation type="submission" date="2025-04" db="UniProtKB">
        <authorList>
            <consortium name="RefSeq"/>
        </authorList>
    </citation>
    <scope>IDENTIFICATION</scope>
    <source>
        <strain evidence="4">DH4</strain>
        <tissue evidence="4">Whole body</tissue>
    </source>
</reference>
<organism evidence="2">
    <name type="scientific">Apis mellifera</name>
    <name type="common">Honeybee</name>
    <dbReference type="NCBI Taxonomy" id="7460"/>
    <lineage>
        <taxon>Eukaryota</taxon>
        <taxon>Metazoa</taxon>
        <taxon>Ecdysozoa</taxon>
        <taxon>Arthropoda</taxon>
        <taxon>Hexapoda</taxon>
        <taxon>Insecta</taxon>
        <taxon>Pterygota</taxon>
        <taxon>Neoptera</taxon>
        <taxon>Endopterygota</taxon>
        <taxon>Hymenoptera</taxon>
        <taxon>Apocrita</taxon>
        <taxon>Aculeata</taxon>
        <taxon>Apoidea</taxon>
        <taxon>Anthophila</taxon>
        <taxon>Apidae</taxon>
        <taxon>Apis</taxon>
    </lineage>
</organism>
<feature type="region of interest" description="Disordered" evidence="1">
    <location>
        <begin position="273"/>
        <end position="310"/>
    </location>
</feature>
<evidence type="ECO:0000313" key="2">
    <source>
        <dbReference type="EnsemblMetazoa" id="XP_001122876"/>
    </source>
</evidence>
<evidence type="ECO:0000313" key="3">
    <source>
        <dbReference type="Proteomes" id="UP000005203"/>
    </source>
</evidence>
<accession>A0A8B6XDI1</accession>
<dbReference type="KEGG" id="ame:727165"/>
<name>A0A7M7LKS8_APIME</name>
<evidence type="ECO:0000256" key="1">
    <source>
        <dbReference type="SAM" id="MobiDB-lite"/>
    </source>
</evidence>
<dbReference type="RefSeq" id="XP_001122876.4">
    <property type="nucleotide sequence ID" value="XM_001122876.5"/>
</dbReference>
<dbReference type="Proteomes" id="UP000005203">
    <property type="component" value="Linkage group LG4"/>
</dbReference>
<protein>
    <submittedName>
        <fullName evidence="4">Flocculation protein FLO11</fullName>
    </submittedName>
</protein>
<proteinExistence type="predicted"/>
<sequence length="375" mass="37433">MEYITVRGGRKWISSRQWIARKIPGRIAREEKEDSSKETAMKLPLLQLATSILLTVPANSWPYHGTVGGGESTVLVGPVYGLSPVSLLPPKPDEVLGTVIRGPVTGTTFVEGSSSGPVTIVSPGTPTHAPQTTPSPTQTVVSGVPEDTVLIKGASAGAVTLVAPSDNSIANNAASAVAEAKKGGGAAASAAVAIENAEESSANAAPIKETIGVASANAVIGPSTGPIIIAGPTAPPLPIPVSTSEQPVAATVVETNSDFVSVASTAAANLSVSTVERAEDEPSPATDRIESRKIEGSASSSSTVTTASGSSTASATARVNLISPASTIAVGPLSNVVVSPTKASSSAIVVSGPLGTVSTASVSPLDRIKTPLYPL</sequence>
<evidence type="ECO:0000313" key="4">
    <source>
        <dbReference type="RefSeq" id="XP_001122876.4"/>
    </source>
</evidence>
<dbReference type="OrthoDB" id="7614888at2759"/>
<dbReference type="EnsemblMetazoa" id="XM_001122876">
    <property type="protein sequence ID" value="XP_001122876"/>
    <property type="gene ID" value="LOC727165"/>
</dbReference>
<accession>A0A7M7LKS8</accession>
<gene>
    <name evidence="4" type="primary">LOC727165</name>
</gene>
<reference evidence="2" key="1">
    <citation type="submission" date="2021-01" db="UniProtKB">
        <authorList>
            <consortium name="EnsemblMetazoa"/>
        </authorList>
    </citation>
    <scope>IDENTIFICATION</scope>
    <source>
        <strain evidence="2">DH4</strain>
    </source>
</reference>
<dbReference type="AlphaFoldDB" id="A0A7M7LKS8"/>
<dbReference type="GeneID" id="727165"/>
<feature type="compositionally biased region" description="Low complexity" evidence="1">
    <location>
        <begin position="297"/>
        <end position="310"/>
    </location>
</feature>